<proteinExistence type="predicted"/>
<sequence>MQEKYIKLLQVAKYLEIFVPCPHCGDFLSIEEMEQHQVNAHLLDVQGQCPWCLQYKYTDITDDEYKHHYTCLERVIKISTATNHNKSL</sequence>
<reference evidence="1 2" key="1">
    <citation type="journal article" date="2016" name="J. Gen. Virol.">
        <title>Comprehensive annotation of Glossina pallidipes salivary gland hypertrophy virus from Ethiopian tsetse flies: a proteogenomics approach.</title>
        <authorList>
            <person name="Abd-Alla A.M."/>
            <person name="Kariithi H.M."/>
            <person name="Cousserans F."/>
            <person name="Parker N.J."/>
            <person name="Ince I.A."/>
            <person name="Scully E.D."/>
            <person name="Boeren S."/>
            <person name="Geib S.M."/>
            <person name="Mekonnen S."/>
            <person name="Vlak J.M."/>
            <person name="Parker A.G."/>
            <person name="Vreysen M.J."/>
            <person name="Bergoin M."/>
        </authorList>
    </citation>
    <scope>NUCLEOTIDE SEQUENCE [LARGE SCALE GENOMIC DNA]</scope>
    <source>
        <strain evidence="1 2">Ethiopian</strain>
    </source>
</reference>
<organismHost>
    <name type="scientific">Glossina</name>
    <name type="common">tsetse flies</name>
    <dbReference type="NCBI Taxonomy" id="7393"/>
</organismHost>
<gene>
    <name evidence="1" type="ORF">GpSGHVEth141</name>
</gene>
<dbReference type="EMBL" id="KU050077">
    <property type="protein sequence ID" value="AMB48745.1"/>
    <property type="molecule type" value="Genomic_DNA"/>
</dbReference>
<evidence type="ECO:0000313" key="1">
    <source>
        <dbReference type="EMBL" id="AMB48745.1"/>
    </source>
</evidence>
<organism evidence="1 2">
    <name type="scientific">Glossina hytrovirus (isolate Glossina pallidipes/Ethiopia/Seibersdorf/-)</name>
    <name type="common">GHV</name>
    <dbReference type="NCBI Taxonomy" id="379529"/>
    <lineage>
        <taxon>Viruses</taxon>
        <taxon>Viruses incertae sedis</taxon>
        <taxon>Naldaviricetes</taxon>
        <taxon>Lefavirales</taxon>
        <taxon>Hytrosaviridae</taxon>
        <taxon>Glossinavirus</taxon>
        <taxon>Glossinavirus glopallidipedis</taxon>
    </lineage>
</organism>
<evidence type="ECO:0000313" key="2">
    <source>
        <dbReference type="Proteomes" id="UP000282469"/>
    </source>
</evidence>
<dbReference type="Proteomes" id="UP000282469">
    <property type="component" value="Segment"/>
</dbReference>
<name>A0A0Y0JA01_GHVS</name>
<protein>
    <submittedName>
        <fullName evidence="1">Uncharacterized protein</fullName>
    </submittedName>
</protein>
<accession>A0A0Y0JA01</accession>